<gene>
    <name evidence="2" type="ORF">ACFSJ0_17465</name>
</gene>
<keyword evidence="3" id="KW-1185">Reference proteome</keyword>
<organism evidence="2 3">
    <name type="scientific">Nonomuraea guangzhouensis</name>
    <dbReference type="NCBI Taxonomy" id="1291555"/>
    <lineage>
        <taxon>Bacteria</taxon>
        <taxon>Bacillati</taxon>
        <taxon>Actinomycetota</taxon>
        <taxon>Actinomycetes</taxon>
        <taxon>Streptosporangiales</taxon>
        <taxon>Streptosporangiaceae</taxon>
        <taxon>Nonomuraea</taxon>
    </lineage>
</organism>
<dbReference type="InterPro" id="IPR001872">
    <property type="entry name" value="Peptidase_A8"/>
</dbReference>
<name>A0ABW4G8P1_9ACTN</name>
<dbReference type="Proteomes" id="UP001597097">
    <property type="component" value="Unassembled WGS sequence"/>
</dbReference>
<dbReference type="EMBL" id="JBHUCM010000014">
    <property type="protein sequence ID" value="MFD1538848.1"/>
    <property type="molecule type" value="Genomic_DNA"/>
</dbReference>
<evidence type="ECO:0000256" key="1">
    <source>
        <dbReference type="SAM" id="MobiDB-lite"/>
    </source>
</evidence>
<feature type="region of interest" description="Disordered" evidence="1">
    <location>
        <begin position="80"/>
        <end position="102"/>
    </location>
</feature>
<dbReference type="PROSITE" id="PS00855">
    <property type="entry name" value="SPASE_II"/>
    <property type="match status" value="1"/>
</dbReference>
<evidence type="ECO:0000313" key="2">
    <source>
        <dbReference type="EMBL" id="MFD1538848.1"/>
    </source>
</evidence>
<sequence>MADAVLGAAMANLIDRAGDGVVTSYLHTGWWPTFNLTEVSISWSADRLPRPARRVDGGSQPGHLSWITLPRRTLRSSRTRTAVRDAGHPSAAPLSLNRSPRATPAQQLVIFSRSYRSFPGR</sequence>
<reference evidence="3" key="1">
    <citation type="journal article" date="2019" name="Int. J. Syst. Evol. Microbiol.">
        <title>The Global Catalogue of Microorganisms (GCM) 10K type strain sequencing project: providing services to taxonomists for standard genome sequencing and annotation.</title>
        <authorList>
            <consortium name="The Broad Institute Genomics Platform"/>
            <consortium name="The Broad Institute Genome Sequencing Center for Infectious Disease"/>
            <person name="Wu L."/>
            <person name="Ma J."/>
        </authorList>
    </citation>
    <scope>NUCLEOTIDE SEQUENCE [LARGE SCALE GENOMIC DNA]</scope>
    <source>
        <strain evidence="3">CGMCC 1.15399</strain>
    </source>
</reference>
<proteinExistence type="predicted"/>
<evidence type="ECO:0000313" key="3">
    <source>
        <dbReference type="Proteomes" id="UP001597097"/>
    </source>
</evidence>
<dbReference type="RefSeq" id="WP_246651470.1">
    <property type="nucleotide sequence ID" value="NZ_JAHKRM010000009.1"/>
</dbReference>
<comment type="caution">
    <text evidence="2">The sequence shown here is derived from an EMBL/GenBank/DDBJ whole genome shotgun (WGS) entry which is preliminary data.</text>
</comment>
<protein>
    <submittedName>
        <fullName evidence="2">Uncharacterized protein</fullName>
    </submittedName>
</protein>
<accession>A0ABW4G8P1</accession>